<proteinExistence type="predicted"/>
<accession>A0A7T3F005</accession>
<keyword evidence="2" id="KW-1185">Reference proteome</keyword>
<evidence type="ECO:0000313" key="1">
    <source>
        <dbReference type="EMBL" id="QPT44908.1"/>
    </source>
</evidence>
<gene>
    <name evidence="1" type="ORF">I6G26_02400</name>
</gene>
<sequence length="153" mass="18332">MNHVIKDCAISFEIGRYESSLFLPIAISFGNLRIGTLDSPNYIPSFLHDIKRLIHDDYYFCNDINNDNFMSFFKTNDGKIIDNYYFTLEETFDDFTKRSIRNKVDIFFYFYLNKKPFFCYDDLSPESEIYIQVPMKEFVNKVNNLERLLLQNQ</sequence>
<dbReference type="Proteomes" id="UP000594834">
    <property type="component" value="Chromosome"/>
</dbReference>
<protein>
    <submittedName>
        <fullName evidence="1">Uncharacterized protein</fullName>
    </submittedName>
</protein>
<organism evidence="1 2">
    <name type="scientific">Moraxella nonliquefaciens</name>
    <dbReference type="NCBI Taxonomy" id="478"/>
    <lineage>
        <taxon>Bacteria</taxon>
        <taxon>Pseudomonadati</taxon>
        <taxon>Pseudomonadota</taxon>
        <taxon>Gammaproteobacteria</taxon>
        <taxon>Moraxellales</taxon>
        <taxon>Moraxellaceae</taxon>
        <taxon>Moraxella</taxon>
    </lineage>
</organism>
<evidence type="ECO:0000313" key="2">
    <source>
        <dbReference type="Proteomes" id="UP000594834"/>
    </source>
</evidence>
<name>A0A7T3F005_MORNO</name>
<reference evidence="1 2" key="1">
    <citation type="submission" date="2020-12" db="EMBL/GenBank/DDBJ databases">
        <title>FDA dAtabase for Regulatory Grade micrObial Sequences (FDA-ARGOS): Supporting development and validation of Infectious Disease Dx tests.</title>
        <authorList>
            <person name="Sproer C."/>
            <person name="Gronow S."/>
            <person name="Severitt S."/>
            <person name="Schroder I."/>
            <person name="Tallon L."/>
            <person name="Sadzewicz L."/>
            <person name="Zhao X."/>
            <person name="Boylan J."/>
            <person name="Ott S."/>
            <person name="Bowen H."/>
            <person name="Vavikolanu K."/>
            <person name="Mehta A."/>
            <person name="Aluvathingal J."/>
            <person name="Nadendla S."/>
            <person name="Lowell S."/>
            <person name="Myers T."/>
            <person name="Yan Y."/>
            <person name="Sichtig H."/>
        </authorList>
    </citation>
    <scope>NUCLEOTIDE SEQUENCE [LARGE SCALE GENOMIC DNA]</scope>
    <source>
        <strain evidence="1 2">FDAARGOS_869</strain>
    </source>
</reference>
<dbReference type="EMBL" id="CP065728">
    <property type="protein sequence ID" value="QPT44908.1"/>
    <property type="molecule type" value="Genomic_DNA"/>
</dbReference>
<dbReference type="RefSeq" id="WP_082995578.1">
    <property type="nucleotide sequence ID" value="NZ_CP065728.1"/>
</dbReference>